<evidence type="ECO:0000313" key="2">
    <source>
        <dbReference type="EMBL" id="RYU51097.1"/>
    </source>
</evidence>
<evidence type="ECO:0000313" key="1">
    <source>
        <dbReference type="EMBL" id="RYU46826.1"/>
    </source>
</evidence>
<sequence>MNKQQLSNLVQYIHIKQPATKEENDRLNQFICLASGFKYQSLLKITANFSLLNKQYLQAYAADKYSESTKKALEKRDNFYNKMVDMFIKSFGIDLTKSEDLTIEEIWKALQKKHSRSVVIKRVFFEEIHQSLTFFLEHDELKNELMNEFRNVGLKPRSVVALINALTIDDKPQCSEAYKQAYLVLEEQLQRHYEEVSVLERGSCKMRLDSLVENLIQLNQFRNVEENFNLRQLYYIPEVMLIKACMSQALNKVTV</sequence>
<dbReference type="EMBL" id="SEZJ01000005">
    <property type="protein sequence ID" value="RYU46826.1"/>
    <property type="molecule type" value="Genomic_DNA"/>
</dbReference>
<evidence type="ECO:0000313" key="6">
    <source>
        <dbReference type="Proteomes" id="UP000294166"/>
    </source>
</evidence>
<reference evidence="4 5" key="1">
    <citation type="submission" date="2019-02" db="EMBL/GenBank/DDBJ databases">
        <title>Genome sequences of Aliivibrio finisterrensis strains from farmed Atlantic salmon.</title>
        <authorList>
            <person name="Bowman J.P."/>
        </authorList>
    </citation>
    <scope>NUCLEOTIDE SEQUENCE [LARGE SCALE GENOMIC DNA]</scope>
    <source>
        <strain evidence="3 6">A21</strain>
        <strain evidence="1 4">A32</strain>
        <strain evidence="2 5">A46</strain>
    </source>
</reference>
<evidence type="ECO:0000313" key="5">
    <source>
        <dbReference type="Proteomes" id="UP000294063"/>
    </source>
</evidence>
<comment type="caution">
    <text evidence="2">The sequence shown here is derived from an EMBL/GenBank/DDBJ whole genome shotgun (WGS) entry which is preliminary data.</text>
</comment>
<evidence type="ECO:0000313" key="3">
    <source>
        <dbReference type="EMBL" id="RYU64178.1"/>
    </source>
</evidence>
<dbReference type="Proteomes" id="UP000294166">
    <property type="component" value="Unassembled WGS sequence"/>
</dbReference>
<dbReference type="OrthoDB" id="9976665at2"/>
<gene>
    <name evidence="1" type="ORF">ERW49_06745</name>
    <name evidence="3" type="ORF">ERW53_10720</name>
    <name evidence="2" type="ORF">ERW57_10605</name>
</gene>
<dbReference type="EMBL" id="SEZK01000016">
    <property type="protein sequence ID" value="RYU51097.1"/>
    <property type="molecule type" value="Genomic_DNA"/>
</dbReference>
<name>A0A4Q5KXB7_9GAMM</name>
<dbReference type="GeneID" id="56274735"/>
<protein>
    <submittedName>
        <fullName evidence="2">Uncharacterized protein</fullName>
    </submittedName>
</protein>
<dbReference type="EMBL" id="SEZN01000017">
    <property type="protein sequence ID" value="RYU64178.1"/>
    <property type="molecule type" value="Genomic_DNA"/>
</dbReference>
<dbReference type="AlphaFoldDB" id="A0A4Q5KXB7"/>
<evidence type="ECO:0000313" key="4">
    <source>
        <dbReference type="Proteomes" id="UP000293465"/>
    </source>
</evidence>
<dbReference type="RefSeq" id="WP_130048249.1">
    <property type="nucleotide sequence ID" value="NZ_SEZJ01000005.1"/>
</dbReference>
<keyword evidence="6" id="KW-1185">Reference proteome</keyword>
<accession>A0A4Q5KXB7</accession>
<dbReference type="Proteomes" id="UP000294063">
    <property type="component" value="Unassembled WGS sequence"/>
</dbReference>
<dbReference type="Proteomes" id="UP000293465">
    <property type="component" value="Unassembled WGS sequence"/>
</dbReference>
<organism evidence="2 5">
    <name type="scientific">Aliivibrio finisterrensis</name>
    <dbReference type="NCBI Taxonomy" id="511998"/>
    <lineage>
        <taxon>Bacteria</taxon>
        <taxon>Pseudomonadati</taxon>
        <taxon>Pseudomonadota</taxon>
        <taxon>Gammaproteobacteria</taxon>
        <taxon>Vibrionales</taxon>
        <taxon>Vibrionaceae</taxon>
        <taxon>Aliivibrio</taxon>
    </lineage>
</organism>
<proteinExistence type="predicted"/>